<name>A0A0F9D865_9ZZZZ</name>
<evidence type="ECO:0000256" key="1">
    <source>
        <dbReference type="ARBA" id="ARBA00004370"/>
    </source>
</evidence>
<dbReference type="InterPro" id="IPR050388">
    <property type="entry name" value="ABC_Ni/Peptide_Import"/>
</dbReference>
<evidence type="ECO:0000256" key="4">
    <source>
        <dbReference type="ARBA" id="ARBA00022519"/>
    </source>
</evidence>
<organism evidence="10">
    <name type="scientific">marine sediment metagenome</name>
    <dbReference type="NCBI Taxonomy" id="412755"/>
    <lineage>
        <taxon>unclassified sequences</taxon>
        <taxon>metagenomes</taxon>
        <taxon>ecological metagenomes</taxon>
    </lineage>
</organism>
<dbReference type="AlphaFoldDB" id="A0A0F9D865"/>
<keyword evidence="7" id="KW-1278">Translocase</keyword>
<keyword evidence="5" id="KW-0547">Nucleotide-binding</keyword>
<keyword evidence="3" id="KW-1003">Cell membrane</keyword>
<dbReference type="InterPro" id="IPR013563">
    <property type="entry name" value="Oligopep_ABC_C"/>
</dbReference>
<accession>A0A0F9D865</accession>
<sequence length="179" mass="20635">IVIARALACDPKVIILDEPTSALDVSVQAQILNLLKELQNKFNLSYLFITHDLSVVQHIADRVAVMYSGNIVEYATAKDLFKNPRHPYTKGLMNAIPSIEKRDTELQTIRGMVPNLIYPPSGCRFHPRCDYRLEICDKIKPLLTEIDEKYFIACHLFDPKYKDTPKYDWGFKEDESFKV</sequence>
<evidence type="ECO:0000256" key="8">
    <source>
        <dbReference type="ARBA" id="ARBA00023136"/>
    </source>
</evidence>
<keyword evidence="6" id="KW-0067">ATP-binding</keyword>
<comment type="subcellular location">
    <subcellularLocation>
        <location evidence="1">Membrane</location>
    </subcellularLocation>
</comment>
<evidence type="ECO:0000256" key="2">
    <source>
        <dbReference type="ARBA" id="ARBA00022448"/>
    </source>
</evidence>
<evidence type="ECO:0000256" key="5">
    <source>
        <dbReference type="ARBA" id="ARBA00022741"/>
    </source>
</evidence>
<dbReference type="GO" id="GO:0016020">
    <property type="term" value="C:membrane"/>
    <property type="evidence" value="ECO:0007669"/>
    <property type="project" value="UniProtKB-SubCell"/>
</dbReference>
<evidence type="ECO:0000313" key="10">
    <source>
        <dbReference type="EMBL" id="KKL57898.1"/>
    </source>
</evidence>
<dbReference type="SUPFAM" id="SSF52540">
    <property type="entry name" value="P-loop containing nucleoside triphosphate hydrolases"/>
    <property type="match status" value="1"/>
</dbReference>
<dbReference type="PANTHER" id="PTHR43297">
    <property type="entry name" value="OLIGOPEPTIDE TRANSPORT ATP-BINDING PROTEIN APPD"/>
    <property type="match status" value="1"/>
</dbReference>
<keyword evidence="2" id="KW-0813">Transport</keyword>
<keyword evidence="4" id="KW-0997">Cell inner membrane</keyword>
<evidence type="ECO:0000256" key="6">
    <source>
        <dbReference type="ARBA" id="ARBA00022840"/>
    </source>
</evidence>
<proteinExistence type="predicted"/>
<protein>
    <recommendedName>
        <fullName evidence="9">Oligopeptide/dipeptide ABC transporter C-terminal domain-containing protein</fullName>
    </recommendedName>
</protein>
<feature type="non-terminal residue" evidence="10">
    <location>
        <position position="1"/>
    </location>
</feature>
<dbReference type="PANTHER" id="PTHR43297:SF14">
    <property type="entry name" value="ATPASE AAA-TYPE CORE DOMAIN-CONTAINING PROTEIN"/>
    <property type="match status" value="1"/>
</dbReference>
<feature type="domain" description="Oligopeptide/dipeptide ABC transporter C-terminal" evidence="9">
    <location>
        <begin position="72"/>
        <end position="136"/>
    </location>
</feature>
<evidence type="ECO:0000256" key="7">
    <source>
        <dbReference type="ARBA" id="ARBA00022967"/>
    </source>
</evidence>
<gene>
    <name evidence="10" type="ORF">LCGC14_2230800</name>
</gene>
<reference evidence="10" key="1">
    <citation type="journal article" date="2015" name="Nature">
        <title>Complex archaea that bridge the gap between prokaryotes and eukaryotes.</title>
        <authorList>
            <person name="Spang A."/>
            <person name="Saw J.H."/>
            <person name="Jorgensen S.L."/>
            <person name="Zaremba-Niedzwiedzka K."/>
            <person name="Martijn J."/>
            <person name="Lind A.E."/>
            <person name="van Eijk R."/>
            <person name="Schleper C."/>
            <person name="Guy L."/>
            <person name="Ettema T.J."/>
        </authorList>
    </citation>
    <scope>NUCLEOTIDE SEQUENCE</scope>
</reference>
<dbReference type="GO" id="GO:0005524">
    <property type="term" value="F:ATP binding"/>
    <property type="evidence" value="ECO:0007669"/>
    <property type="project" value="UniProtKB-KW"/>
</dbReference>
<dbReference type="InterPro" id="IPR027417">
    <property type="entry name" value="P-loop_NTPase"/>
</dbReference>
<dbReference type="NCBIfam" id="TIGR01727">
    <property type="entry name" value="oligo_HPY"/>
    <property type="match status" value="1"/>
</dbReference>
<comment type="caution">
    <text evidence="10">The sequence shown here is derived from an EMBL/GenBank/DDBJ whole genome shotgun (WGS) entry which is preliminary data.</text>
</comment>
<dbReference type="Pfam" id="PF08352">
    <property type="entry name" value="oligo_HPY"/>
    <property type="match status" value="1"/>
</dbReference>
<dbReference type="Gene3D" id="3.40.50.300">
    <property type="entry name" value="P-loop containing nucleotide triphosphate hydrolases"/>
    <property type="match status" value="1"/>
</dbReference>
<keyword evidence="8" id="KW-0472">Membrane</keyword>
<dbReference type="EMBL" id="LAZR01030003">
    <property type="protein sequence ID" value="KKL57898.1"/>
    <property type="molecule type" value="Genomic_DNA"/>
</dbReference>
<evidence type="ECO:0000259" key="9">
    <source>
        <dbReference type="Pfam" id="PF08352"/>
    </source>
</evidence>
<dbReference type="GO" id="GO:0015833">
    <property type="term" value="P:peptide transport"/>
    <property type="evidence" value="ECO:0007669"/>
    <property type="project" value="InterPro"/>
</dbReference>
<evidence type="ECO:0000256" key="3">
    <source>
        <dbReference type="ARBA" id="ARBA00022475"/>
    </source>
</evidence>